<dbReference type="PANTHER" id="PTHR31155">
    <property type="entry name" value="ACYL- ACYL-CARRIER-PROTEIN DESATURASE-RELATED"/>
    <property type="match status" value="1"/>
</dbReference>
<comment type="similarity">
    <text evidence="2">Belongs to the fatty acid desaturase type 2 family.</text>
</comment>
<dbReference type="EMBL" id="JAVXUO010000509">
    <property type="protein sequence ID" value="KAK2991594.1"/>
    <property type="molecule type" value="Genomic_DNA"/>
</dbReference>
<dbReference type="GO" id="GO:0009570">
    <property type="term" value="C:chloroplast stroma"/>
    <property type="evidence" value="ECO:0007669"/>
    <property type="project" value="TreeGrafter"/>
</dbReference>
<evidence type="ECO:0000313" key="11">
    <source>
        <dbReference type="EMBL" id="KAK2991594.1"/>
    </source>
</evidence>
<keyword evidence="5" id="KW-0276">Fatty acid metabolism</keyword>
<dbReference type="Pfam" id="PF03405">
    <property type="entry name" value="FA_desaturase_2"/>
    <property type="match status" value="1"/>
</dbReference>
<keyword evidence="3" id="KW-0444">Lipid biosynthesis</keyword>
<dbReference type="GO" id="GO:0046872">
    <property type="term" value="F:metal ion binding"/>
    <property type="evidence" value="ECO:0007669"/>
    <property type="project" value="UniProtKB-KW"/>
</dbReference>
<keyword evidence="4" id="KW-0479">Metal-binding</keyword>
<keyword evidence="8" id="KW-0408">Iron</keyword>
<protein>
    <submittedName>
        <fullName evidence="11">Uncharacterized protein</fullName>
    </submittedName>
</protein>
<name>A0AA88RKH5_9ASTE</name>
<dbReference type="Proteomes" id="UP001187471">
    <property type="component" value="Unassembled WGS sequence"/>
</dbReference>
<gene>
    <name evidence="11" type="ORF">RJ640_026995</name>
</gene>
<evidence type="ECO:0000256" key="10">
    <source>
        <dbReference type="ARBA" id="ARBA00023160"/>
    </source>
</evidence>
<dbReference type="PANTHER" id="PTHR31155:SF31">
    <property type="entry name" value="STEAROYL-[ACYL-CARRIER-PROTEIN] 9-DESATURASE 6, CHLOROPLASTIC"/>
    <property type="match status" value="1"/>
</dbReference>
<proteinExistence type="inferred from homology"/>
<evidence type="ECO:0000256" key="6">
    <source>
        <dbReference type="ARBA" id="ARBA00022946"/>
    </source>
</evidence>
<dbReference type="SUPFAM" id="SSF47240">
    <property type="entry name" value="Ferritin-like"/>
    <property type="match status" value="1"/>
</dbReference>
<dbReference type="InterPro" id="IPR009078">
    <property type="entry name" value="Ferritin-like_SF"/>
</dbReference>
<evidence type="ECO:0000256" key="7">
    <source>
        <dbReference type="ARBA" id="ARBA00023002"/>
    </source>
</evidence>
<dbReference type="InterPro" id="IPR005067">
    <property type="entry name" value="Fatty_acid_desaturase-2"/>
</dbReference>
<keyword evidence="6" id="KW-0809">Transit peptide</keyword>
<evidence type="ECO:0000256" key="8">
    <source>
        <dbReference type="ARBA" id="ARBA00023004"/>
    </source>
</evidence>
<evidence type="ECO:0000256" key="5">
    <source>
        <dbReference type="ARBA" id="ARBA00022832"/>
    </source>
</evidence>
<dbReference type="GO" id="GO:0006633">
    <property type="term" value="P:fatty acid biosynthetic process"/>
    <property type="evidence" value="ECO:0007669"/>
    <property type="project" value="UniProtKB-KW"/>
</dbReference>
<evidence type="ECO:0000256" key="3">
    <source>
        <dbReference type="ARBA" id="ARBA00022516"/>
    </source>
</evidence>
<reference evidence="11" key="1">
    <citation type="submission" date="2022-12" db="EMBL/GenBank/DDBJ databases">
        <title>Draft genome assemblies for two species of Escallonia (Escalloniales).</title>
        <authorList>
            <person name="Chanderbali A."/>
            <person name="Dervinis C."/>
            <person name="Anghel I."/>
            <person name="Soltis D."/>
            <person name="Soltis P."/>
            <person name="Zapata F."/>
        </authorList>
    </citation>
    <scope>NUCLEOTIDE SEQUENCE</scope>
    <source>
        <strain evidence="11">UCBG92.1500</strain>
        <tissue evidence="11">Leaf</tissue>
    </source>
</reference>
<comment type="cofactor">
    <cofactor evidence="1">
        <name>Fe(2+)</name>
        <dbReference type="ChEBI" id="CHEBI:29033"/>
    </cofactor>
</comment>
<keyword evidence="10" id="KW-0275">Fatty acid biosynthesis</keyword>
<keyword evidence="12" id="KW-1185">Reference proteome</keyword>
<keyword evidence="9" id="KW-0443">Lipid metabolism</keyword>
<dbReference type="GO" id="GO:0045300">
    <property type="term" value="F:stearoyl-[ACP] desaturase activity"/>
    <property type="evidence" value="ECO:0007669"/>
    <property type="project" value="InterPro"/>
</dbReference>
<evidence type="ECO:0000256" key="1">
    <source>
        <dbReference type="ARBA" id="ARBA00001954"/>
    </source>
</evidence>
<sequence>MIFAWGGEETNVQVTSSDHKKSFLDLGMLEFLIEWWRLEKLEGLTGESKRAQDFVCGLAPRIRKL</sequence>
<evidence type="ECO:0000256" key="2">
    <source>
        <dbReference type="ARBA" id="ARBA00008749"/>
    </source>
</evidence>
<dbReference type="Gene3D" id="1.10.620.20">
    <property type="entry name" value="Ribonucleotide Reductase, subunit A"/>
    <property type="match status" value="1"/>
</dbReference>
<evidence type="ECO:0000313" key="12">
    <source>
        <dbReference type="Proteomes" id="UP001187471"/>
    </source>
</evidence>
<keyword evidence="7" id="KW-0560">Oxidoreductase</keyword>
<evidence type="ECO:0000256" key="4">
    <source>
        <dbReference type="ARBA" id="ARBA00022723"/>
    </source>
</evidence>
<accession>A0AA88RKH5</accession>
<dbReference type="InterPro" id="IPR012348">
    <property type="entry name" value="RNR-like"/>
</dbReference>
<dbReference type="AlphaFoldDB" id="A0AA88RKH5"/>
<comment type="caution">
    <text evidence="11">The sequence shown here is derived from an EMBL/GenBank/DDBJ whole genome shotgun (WGS) entry which is preliminary data.</text>
</comment>
<evidence type="ECO:0000256" key="9">
    <source>
        <dbReference type="ARBA" id="ARBA00023098"/>
    </source>
</evidence>
<organism evidence="11 12">
    <name type="scientific">Escallonia rubra</name>
    <dbReference type="NCBI Taxonomy" id="112253"/>
    <lineage>
        <taxon>Eukaryota</taxon>
        <taxon>Viridiplantae</taxon>
        <taxon>Streptophyta</taxon>
        <taxon>Embryophyta</taxon>
        <taxon>Tracheophyta</taxon>
        <taxon>Spermatophyta</taxon>
        <taxon>Magnoliopsida</taxon>
        <taxon>eudicotyledons</taxon>
        <taxon>Gunneridae</taxon>
        <taxon>Pentapetalae</taxon>
        <taxon>asterids</taxon>
        <taxon>campanulids</taxon>
        <taxon>Escalloniales</taxon>
        <taxon>Escalloniaceae</taxon>
        <taxon>Escallonia</taxon>
    </lineage>
</organism>